<evidence type="ECO:0000256" key="4">
    <source>
        <dbReference type="ARBA" id="ARBA00022614"/>
    </source>
</evidence>
<evidence type="ECO:0000256" key="3">
    <source>
        <dbReference type="ARBA" id="ARBA00022475"/>
    </source>
</evidence>
<reference evidence="13 14" key="1">
    <citation type="journal article" date="2018" name="Sci. Data">
        <title>The draft genome sequence of cork oak.</title>
        <authorList>
            <person name="Ramos A.M."/>
            <person name="Usie A."/>
            <person name="Barbosa P."/>
            <person name="Barros P.M."/>
            <person name="Capote T."/>
            <person name="Chaves I."/>
            <person name="Simoes F."/>
            <person name="Abreu I."/>
            <person name="Carrasquinho I."/>
            <person name="Faro C."/>
            <person name="Guimaraes J.B."/>
            <person name="Mendonca D."/>
            <person name="Nobrega F."/>
            <person name="Rodrigues L."/>
            <person name="Saibo N.J.M."/>
            <person name="Varela M.C."/>
            <person name="Egas C."/>
            <person name="Matos J."/>
            <person name="Miguel C.M."/>
            <person name="Oliveira M.M."/>
            <person name="Ricardo C.P."/>
            <person name="Goncalves S."/>
        </authorList>
    </citation>
    <scope>NUCLEOTIDE SEQUENCE [LARGE SCALE GENOMIC DNA]</scope>
    <source>
        <strain evidence="14">cv. HL8</strain>
    </source>
</reference>
<protein>
    <submittedName>
        <fullName evidence="13">Receptor-like protein eix1</fullName>
    </submittedName>
</protein>
<evidence type="ECO:0000256" key="9">
    <source>
        <dbReference type="ARBA" id="ARBA00023136"/>
    </source>
</evidence>
<dbReference type="Pfam" id="PF13855">
    <property type="entry name" value="LRR_8"/>
    <property type="match status" value="1"/>
</dbReference>
<evidence type="ECO:0000256" key="8">
    <source>
        <dbReference type="ARBA" id="ARBA00022989"/>
    </source>
</evidence>
<dbReference type="InterPro" id="IPR032675">
    <property type="entry name" value="LRR_dom_sf"/>
</dbReference>
<dbReference type="InterPro" id="IPR046956">
    <property type="entry name" value="RLP23-like"/>
</dbReference>
<keyword evidence="14" id="KW-1185">Reference proteome</keyword>
<keyword evidence="11" id="KW-0325">Glycoprotein</keyword>
<comment type="caution">
    <text evidence="13">The sequence shown here is derived from an EMBL/GenBank/DDBJ whole genome shotgun (WGS) entry which is preliminary data.</text>
</comment>
<comment type="similarity">
    <text evidence="2">Belongs to the RLP family.</text>
</comment>
<comment type="subcellular location">
    <subcellularLocation>
        <location evidence="1">Cell membrane</location>
        <topology evidence="1">Single-pass type I membrane protein</topology>
    </subcellularLocation>
</comment>
<evidence type="ECO:0000256" key="11">
    <source>
        <dbReference type="ARBA" id="ARBA00023180"/>
    </source>
</evidence>
<dbReference type="FunFam" id="3.80.10.10:FF:000095">
    <property type="entry name" value="LRR receptor-like serine/threonine-protein kinase GSO1"/>
    <property type="match status" value="1"/>
</dbReference>
<evidence type="ECO:0000256" key="5">
    <source>
        <dbReference type="ARBA" id="ARBA00022692"/>
    </source>
</evidence>
<keyword evidence="10" id="KW-0675">Receptor</keyword>
<evidence type="ECO:0000256" key="1">
    <source>
        <dbReference type="ARBA" id="ARBA00004251"/>
    </source>
</evidence>
<dbReference type="SMART" id="SM00369">
    <property type="entry name" value="LRR_TYP"/>
    <property type="match status" value="5"/>
</dbReference>
<dbReference type="InterPro" id="IPR001611">
    <property type="entry name" value="Leu-rich_rpt"/>
</dbReference>
<dbReference type="PANTHER" id="PTHR48063:SF16">
    <property type="entry name" value="LRR RECEPTOR-LIKE SERINE_THREONINE-PROTEIN KINASE GSO1"/>
    <property type="match status" value="1"/>
</dbReference>
<accession>A0AAW0K6Z2</accession>
<dbReference type="Gene3D" id="3.80.10.10">
    <property type="entry name" value="Ribonuclease Inhibitor"/>
    <property type="match status" value="2"/>
</dbReference>
<evidence type="ECO:0000256" key="12">
    <source>
        <dbReference type="SAM" id="Phobius"/>
    </source>
</evidence>
<dbReference type="EMBL" id="PKMF04000378">
    <property type="protein sequence ID" value="KAK7835023.1"/>
    <property type="molecule type" value="Genomic_DNA"/>
</dbReference>
<dbReference type="SUPFAM" id="SSF52058">
    <property type="entry name" value="L domain-like"/>
    <property type="match status" value="2"/>
</dbReference>
<proteinExistence type="inferred from homology"/>
<evidence type="ECO:0000313" key="13">
    <source>
        <dbReference type="EMBL" id="KAK7835023.1"/>
    </source>
</evidence>
<keyword evidence="4" id="KW-0433">Leucine-rich repeat</keyword>
<dbReference type="PANTHER" id="PTHR48063">
    <property type="entry name" value="LRR RECEPTOR-LIKE KINASE"/>
    <property type="match status" value="1"/>
</dbReference>
<organism evidence="13 14">
    <name type="scientific">Quercus suber</name>
    <name type="common">Cork oak</name>
    <dbReference type="NCBI Taxonomy" id="58331"/>
    <lineage>
        <taxon>Eukaryota</taxon>
        <taxon>Viridiplantae</taxon>
        <taxon>Streptophyta</taxon>
        <taxon>Embryophyta</taxon>
        <taxon>Tracheophyta</taxon>
        <taxon>Spermatophyta</taxon>
        <taxon>Magnoliopsida</taxon>
        <taxon>eudicotyledons</taxon>
        <taxon>Gunneridae</taxon>
        <taxon>Pentapetalae</taxon>
        <taxon>rosids</taxon>
        <taxon>fabids</taxon>
        <taxon>Fagales</taxon>
        <taxon>Fagaceae</taxon>
        <taxon>Quercus</taxon>
    </lineage>
</organism>
<gene>
    <name evidence="13" type="primary">EIX1_10</name>
    <name evidence="13" type="ORF">CFP56_023917</name>
</gene>
<keyword evidence="5 12" id="KW-0812">Transmembrane</keyword>
<dbReference type="Proteomes" id="UP000237347">
    <property type="component" value="Unassembled WGS sequence"/>
</dbReference>
<evidence type="ECO:0000256" key="6">
    <source>
        <dbReference type="ARBA" id="ARBA00022729"/>
    </source>
</evidence>
<dbReference type="AlphaFoldDB" id="A0AAW0K6Z2"/>
<evidence type="ECO:0000313" key="14">
    <source>
        <dbReference type="Proteomes" id="UP000237347"/>
    </source>
</evidence>
<keyword evidence="9 12" id="KW-0472">Membrane</keyword>
<keyword evidence="6" id="KW-0732">Signal</keyword>
<keyword evidence="3" id="KW-1003">Cell membrane</keyword>
<sequence>MTSLTYVDLFANNVEGGIPSSIDKLCNLKFFRLVGNNMTGSLPECLEGMENCLSKSPLPSLQFLTLANNQLHGILPDWLGQLKNLVQLDLEYNSLQVNESHFSKLTKLKFLHLSSNSFTLNVSSNWALPFQIQYLDMGSCHLGPSFPTWLKSQEQVTYLVFSNASISGSTPSWFWEISSNFSLLNVSFNQLSGQLPNPLNVAPYADVDLSSNLFEGPISLPVVETVLLDLSNNRFFGPIPIDMGASMPNLLFLSLSSNNITGNIPASLGDMNSNQVIDLLSNNLTGNITASIGNCSYLKVLDVGGNNLYGGIPNSLGASTMKKINLVVCMKNQPQRFTKTLSLLTSLVVLNLSRNHISGQIPNSISNLRQLSSLDLSSNSLSGPIPPSMSLLSFLGVLNLSYNNFSGAIPYASHMTTFEAPSFVGNPGLCGAPLVVKCPGEGIDVGGTIVNDSEDNFIDNWFYLSIGLGFAAGILVPYFILAIRKSWRNAYYAFVDEVVDKLSFVRQKTNRS</sequence>
<evidence type="ECO:0000256" key="10">
    <source>
        <dbReference type="ARBA" id="ARBA00023170"/>
    </source>
</evidence>
<dbReference type="FunFam" id="3.80.10.10:FF:001347">
    <property type="entry name" value="LRR receptor-like serine/threonine-protein kinase GSO2"/>
    <property type="match status" value="1"/>
</dbReference>
<feature type="transmembrane region" description="Helical" evidence="12">
    <location>
        <begin position="461"/>
        <end position="481"/>
    </location>
</feature>
<evidence type="ECO:0000256" key="7">
    <source>
        <dbReference type="ARBA" id="ARBA00022737"/>
    </source>
</evidence>
<evidence type="ECO:0000256" key="2">
    <source>
        <dbReference type="ARBA" id="ARBA00009592"/>
    </source>
</evidence>
<keyword evidence="7" id="KW-0677">Repeat</keyword>
<dbReference type="GO" id="GO:0005886">
    <property type="term" value="C:plasma membrane"/>
    <property type="evidence" value="ECO:0007669"/>
    <property type="project" value="UniProtKB-SubCell"/>
</dbReference>
<dbReference type="InterPro" id="IPR003591">
    <property type="entry name" value="Leu-rich_rpt_typical-subtyp"/>
</dbReference>
<dbReference type="Pfam" id="PF00560">
    <property type="entry name" value="LRR_1"/>
    <property type="match status" value="4"/>
</dbReference>
<keyword evidence="8 12" id="KW-1133">Transmembrane helix</keyword>
<name>A0AAW0K6Z2_QUESU</name>